<dbReference type="EMBL" id="SDAM02000007">
    <property type="protein sequence ID" value="KAH6837807.1"/>
    <property type="molecule type" value="Genomic_DNA"/>
</dbReference>
<comment type="caution">
    <text evidence="2">The sequence shown here is derived from an EMBL/GenBank/DDBJ whole genome shotgun (WGS) entry which is preliminary data.</text>
</comment>
<dbReference type="Pfam" id="PF00646">
    <property type="entry name" value="F-box"/>
    <property type="match status" value="1"/>
</dbReference>
<reference evidence="2 3" key="1">
    <citation type="journal article" date="2021" name="Nat. Commun.">
        <title>Incipient diploidization of the medicinal plant Perilla within 10,000 years.</title>
        <authorList>
            <person name="Zhang Y."/>
            <person name="Shen Q."/>
            <person name="Leng L."/>
            <person name="Zhang D."/>
            <person name="Chen S."/>
            <person name="Shi Y."/>
            <person name="Ning Z."/>
            <person name="Chen S."/>
        </authorList>
    </citation>
    <scope>NUCLEOTIDE SEQUENCE [LARGE SCALE GENOMIC DNA]</scope>
    <source>
        <strain evidence="3">cv. PC099</strain>
    </source>
</reference>
<protein>
    <recommendedName>
        <fullName evidence="1">F-box domain-containing protein</fullName>
    </recommendedName>
</protein>
<dbReference type="InterPro" id="IPR011043">
    <property type="entry name" value="Gal_Oxase/kelch_b-propeller"/>
</dbReference>
<dbReference type="SMART" id="SM00256">
    <property type="entry name" value="FBOX"/>
    <property type="match status" value="1"/>
</dbReference>
<dbReference type="InterPro" id="IPR005174">
    <property type="entry name" value="KIB1-4_b-propeller"/>
</dbReference>
<dbReference type="CDD" id="cd09917">
    <property type="entry name" value="F-box_SF"/>
    <property type="match status" value="1"/>
</dbReference>
<dbReference type="AlphaFoldDB" id="A0AAD4PG83"/>
<proteinExistence type="predicted"/>
<dbReference type="Gene3D" id="1.20.1280.50">
    <property type="match status" value="1"/>
</dbReference>
<dbReference type="PANTHER" id="PTHR33127">
    <property type="entry name" value="TRANSMEMBRANE PROTEIN"/>
    <property type="match status" value="1"/>
</dbReference>
<evidence type="ECO:0000313" key="2">
    <source>
        <dbReference type="EMBL" id="KAH6837807.1"/>
    </source>
</evidence>
<evidence type="ECO:0000259" key="1">
    <source>
        <dbReference type="PROSITE" id="PS50181"/>
    </source>
</evidence>
<dbReference type="SUPFAM" id="SSF50965">
    <property type="entry name" value="Galactose oxidase, central domain"/>
    <property type="match status" value="1"/>
</dbReference>
<dbReference type="InterPro" id="IPR036047">
    <property type="entry name" value="F-box-like_dom_sf"/>
</dbReference>
<accession>A0AAD4PG83</accession>
<dbReference type="Proteomes" id="UP001190926">
    <property type="component" value="Unassembled WGS sequence"/>
</dbReference>
<gene>
    <name evidence="2" type="ORF">C2S53_013967</name>
</gene>
<feature type="domain" description="F-box" evidence="1">
    <location>
        <begin position="20"/>
        <end position="71"/>
    </location>
</feature>
<dbReference type="InterPro" id="IPR001810">
    <property type="entry name" value="F-box_dom"/>
</dbReference>
<keyword evidence="3" id="KW-1185">Reference proteome</keyword>
<dbReference type="PANTHER" id="PTHR33127:SF5">
    <property type="entry name" value="TRANSMEMBRANE PROTEIN"/>
    <property type="match status" value="1"/>
</dbReference>
<sequence>MAGGRRKRMQKSVAEIVQDNYTYSELPTELMELILSKLNLKDSIRASAVCKKWLAVATSLRKPINAPWLMSFPKSGEWYQFFDPSSRRMYYAEYPELHGSRICYAKDSWLLAFKPRTRCVFFFQPYTRALIKLPKQQSALDNMAFSAAPTSSSCVLFTMKNITPTVVAIHTCRPGATAWTTLHFQNHQRFVCSVWNKVVFCMGLFYILSPNGLLGLFDPEKSMWIISLVPPPQCTEHLSVVHWRRGKFMVEHNGDIFVIYTHAKGNPLVYKLDEIQGFWQEMRILGGMTLFANSLSSAARSDVHGMMRNRVYFSKLEFYGKRCVTYYPESRRYYPRMRYYDWGQEDAFQTIWIDPPQDTSTLIQG</sequence>
<name>A0AAD4PG83_PERFH</name>
<evidence type="ECO:0000313" key="3">
    <source>
        <dbReference type="Proteomes" id="UP001190926"/>
    </source>
</evidence>
<dbReference type="Pfam" id="PF03478">
    <property type="entry name" value="Beta-prop_KIB1-4"/>
    <property type="match status" value="1"/>
</dbReference>
<organism evidence="2 3">
    <name type="scientific">Perilla frutescens var. hirtella</name>
    <name type="common">Perilla citriodora</name>
    <name type="synonym">Perilla setoyensis</name>
    <dbReference type="NCBI Taxonomy" id="608512"/>
    <lineage>
        <taxon>Eukaryota</taxon>
        <taxon>Viridiplantae</taxon>
        <taxon>Streptophyta</taxon>
        <taxon>Embryophyta</taxon>
        <taxon>Tracheophyta</taxon>
        <taxon>Spermatophyta</taxon>
        <taxon>Magnoliopsida</taxon>
        <taxon>eudicotyledons</taxon>
        <taxon>Gunneridae</taxon>
        <taxon>Pentapetalae</taxon>
        <taxon>asterids</taxon>
        <taxon>lamiids</taxon>
        <taxon>Lamiales</taxon>
        <taxon>Lamiaceae</taxon>
        <taxon>Nepetoideae</taxon>
        <taxon>Elsholtzieae</taxon>
        <taxon>Perilla</taxon>
    </lineage>
</organism>
<dbReference type="SUPFAM" id="SSF81383">
    <property type="entry name" value="F-box domain"/>
    <property type="match status" value="1"/>
</dbReference>
<dbReference type="PROSITE" id="PS50181">
    <property type="entry name" value="FBOX"/>
    <property type="match status" value="1"/>
</dbReference>